<proteinExistence type="predicted"/>
<organism evidence="2 3">
    <name type="scientific">Cryptosporangium japonicum</name>
    <dbReference type="NCBI Taxonomy" id="80872"/>
    <lineage>
        <taxon>Bacteria</taxon>
        <taxon>Bacillati</taxon>
        <taxon>Actinomycetota</taxon>
        <taxon>Actinomycetes</taxon>
        <taxon>Cryptosporangiales</taxon>
        <taxon>Cryptosporangiaceae</taxon>
        <taxon>Cryptosporangium</taxon>
    </lineage>
</organism>
<evidence type="ECO:0000313" key="3">
    <source>
        <dbReference type="Proteomes" id="UP001500967"/>
    </source>
</evidence>
<comment type="caution">
    <text evidence="2">The sequence shown here is derived from an EMBL/GenBank/DDBJ whole genome shotgun (WGS) entry which is preliminary data.</text>
</comment>
<protein>
    <recommendedName>
        <fullName evidence="1">YdhG-like domain-containing protein</fullName>
    </recommendedName>
</protein>
<feature type="domain" description="YdhG-like" evidence="1">
    <location>
        <begin position="25"/>
        <end position="129"/>
    </location>
</feature>
<gene>
    <name evidence="2" type="ORF">GCM10009539_07920</name>
</gene>
<accession>A0ABN0TM16</accession>
<sequence length="132" mass="14068">MATPKTARTDANVDDFLAAVPGEVRRADAHTIRALMARVTGDPGAMWGANIVGFGSTQLRYASGATLDWFRIGFSPRKAATTLYLGDDFPRKTELLDALGPHTTGTSCVYLKRVDAVDPSVLEALVTAAATR</sequence>
<dbReference type="Pfam" id="PF08818">
    <property type="entry name" value="DUF1801"/>
    <property type="match status" value="1"/>
</dbReference>
<dbReference type="InterPro" id="IPR014922">
    <property type="entry name" value="YdhG-like"/>
</dbReference>
<dbReference type="Proteomes" id="UP001500967">
    <property type="component" value="Unassembled WGS sequence"/>
</dbReference>
<reference evidence="2 3" key="1">
    <citation type="journal article" date="2019" name="Int. J. Syst. Evol. Microbiol.">
        <title>The Global Catalogue of Microorganisms (GCM) 10K type strain sequencing project: providing services to taxonomists for standard genome sequencing and annotation.</title>
        <authorList>
            <consortium name="The Broad Institute Genomics Platform"/>
            <consortium name="The Broad Institute Genome Sequencing Center for Infectious Disease"/>
            <person name="Wu L."/>
            <person name="Ma J."/>
        </authorList>
    </citation>
    <scope>NUCLEOTIDE SEQUENCE [LARGE SCALE GENOMIC DNA]</scope>
    <source>
        <strain evidence="2 3">JCM 10425</strain>
    </source>
</reference>
<keyword evidence="3" id="KW-1185">Reference proteome</keyword>
<evidence type="ECO:0000259" key="1">
    <source>
        <dbReference type="Pfam" id="PF08818"/>
    </source>
</evidence>
<evidence type="ECO:0000313" key="2">
    <source>
        <dbReference type="EMBL" id="GAA0225128.1"/>
    </source>
</evidence>
<name>A0ABN0TM16_9ACTN</name>
<dbReference type="RefSeq" id="WP_344647345.1">
    <property type="nucleotide sequence ID" value="NZ_BAAAGX010000004.1"/>
</dbReference>
<dbReference type="EMBL" id="BAAAGX010000004">
    <property type="protein sequence ID" value="GAA0225128.1"/>
    <property type="molecule type" value="Genomic_DNA"/>
</dbReference>